<reference evidence="2 3" key="1">
    <citation type="journal article" date="2015" name="Proc. Natl. Acad. Sci. U.S.A.">
        <title>The resurrection genome of Boea hygrometrica: A blueprint for survival of dehydration.</title>
        <authorList>
            <person name="Xiao L."/>
            <person name="Yang G."/>
            <person name="Zhang L."/>
            <person name="Yang X."/>
            <person name="Zhao S."/>
            <person name="Ji Z."/>
            <person name="Zhou Q."/>
            <person name="Hu M."/>
            <person name="Wang Y."/>
            <person name="Chen M."/>
            <person name="Xu Y."/>
            <person name="Jin H."/>
            <person name="Xiao X."/>
            <person name="Hu G."/>
            <person name="Bao F."/>
            <person name="Hu Y."/>
            <person name="Wan P."/>
            <person name="Li L."/>
            <person name="Deng X."/>
            <person name="Kuang T."/>
            <person name="Xiang C."/>
            <person name="Zhu J.K."/>
            <person name="Oliver M.J."/>
            <person name="He Y."/>
        </authorList>
    </citation>
    <scope>NUCLEOTIDE SEQUENCE [LARGE SCALE GENOMIC DNA]</scope>
    <source>
        <strain evidence="3">cv. XS01</strain>
    </source>
</reference>
<evidence type="ECO:0000256" key="1">
    <source>
        <dbReference type="SAM" id="MobiDB-lite"/>
    </source>
</evidence>
<feature type="compositionally biased region" description="Basic and acidic residues" evidence="1">
    <location>
        <begin position="8"/>
        <end position="22"/>
    </location>
</feature>
<protein>
    <submittedName>
        <fullName evidence="2">Uncharacterized protein</fullName>
    </submittedName>
</protein>
<sequence>MPTLTRSCDQKPLRATVIHDPDTTTGALQAGPPPGLDGSNGTNLGSNRGLTRENWSLQVDAPAMLRRRDHLLVFAFVLPNSATNSGALPAEPPPDLESPAAQCAPHDFYSMLWFARTLSHYAPFI</sequence>
<name>A0A2Z7BXW4_9LAMI</name>
<dbReference type="Proteomes" id="UP000250235">
    <property type="component" value="Unassembled WGS sequence"/>
</dbReference>
<dbReference type="EMBL" id="KV003167">
    <property type="protein sequence ID" value="KZV37020.1"/>
    <property type="molecule type" value="Genomic_DNA"/>
</dbReference>
<gene>
    <name evidence="2" type="ORF">F511_13751</name>
</gene>
<keyword evidence="3" id="KW-1185">Reference proteome</keyword>
<evidence type="ECO:0000313" key="3">
    <source>
        <dbReference type="Proteomes" id="UP000250235"/>
    </source>
</evidence>
<feature type="compositionally biased region" description="Polar residues" evidence="1">
    <location>
        <begin position="39"/>
        <end position="49"/>
    </location>
</feature>
<proteinExistence type="predicted"/>
<accession>A0A2Z7BXW4</accession>
<organism evidence="2 3">
    <name type="scientific">Dorcoceras hygrometricum</name>
    <dbReference type="NCBI Taxonomy" id="472368"/>
    <lineage>
        <taxon>Eukaryota</taxon>
        <taxon>Viridiplantae</taxon>
        <taxon>Streptophyta</taxon>
        <taxon>Embryophyta</taxon>
        <taxon>Tracheophyta</taxon>
        <taxon>Spermatophyta</taxon>
        <taxon>Magnoliopsida</taxon>
        <taxon>eudicotyledons</taxon>
        <taxon>Gunneridae</taxon>
        <taxon>Pentapetalae</taxon>
        <taxon>asterids</taxon>
        <taxon>lamiids</taxon>
        <taxon>Lamiales</taxon>
        <taxon>Gesneriaceae</taxon>
        <taxon>Didymocarpoideae</taxon>
        <taxon>Trichosporeae</taxon>
        <taxon>Loxocarpinae</taxon>
        <taxon>Dorcoceras</taxon>
    </lineage>
</organism>
<dbReference type="AlphaFoldDB" id="A0A2Z7BXW4"/>
<evidence type="ECO:0000313" key="2">
    <source>
        <dbReference type="EMBL" id="KZV37020.1"/>
    </source>
</evidence>
<feature type="region of interest" description="Disordered" evidence="1">
    <location>
        <begin position="1"/>
        <end position="49"/>
    </location>
</feature>